<proteinExistence type="predicted"/>
<keyword evidence="3" id="KW-0862">Zinc</keyword>
<sequence>MDIRFTTTGAGRPLTCGNAAKGARATPVTWTVNSHGKDLVLINGYSFYCHRKLGYTDYWYCTAYSSCRARVIFTKKREALKASLNHNHQPRQYVIHKGIYRKL</sequence>
<name>A0AAV1KBB8_9NEOP</name>
<dbReference type="Pfam" id="PF04500">
    <property type="entry name" value="FLYWCH"/>
    <property type="match status" value="1"/>
</dbReference>
<comment type="caution">
    <text evidence="5">The sequence shown here is derived from an EMBL/GenBank/DDBJ whole genome shotgun (WGS) entry which is preliminary data.</text>
</comment>
<evidence type="ECO:0000313" key="6">
    <source>
        <dbReference type="Proteomes" id="UP001314205"/>
    </source>
</evidence>
<accession>A0AAV1KBB8</accession>
<gene>
    <name evidence="5" type="ORF">PARMNEM_LOCUS1146</name>
</gene>
<dbReference type="AlphaFoldDB" id="A0AAV1KBB8"/>
<protein>
    <recommendedName>
        <fullName evidence="4">FLYWCH-type domain-containing protein</fullName>
    </recommendedName>
</protein>
<organism evidence="5 6">
    <name type="scientific">Parnassius mnemosyne</name>
    <name type="common">clouded apollo</name>
    <dbReference type="NCBI Taxonomy" id="213953"/>
    <lineage>
        <taxon>Eukaryota</taxon>
        <taxon>Metazoa</taxon>
        <taxon>Ecdysozoa</taxon>
        <taxon>Arthropoda</taxon>
        <taxon>Hexapoda</taxon>
        <taxon>Insecta</taxon>
        <taxon>Pterygota</taxon>
        <taxon>Neoptera</taxon>
        <taxon>Endopterygota</taxon>
        <taxon>Lepidoptera</taxon>
        <taxon>Glossata</taxon>
        <taxon>Ditrysia</taxon>
        <taxon>Papilionoidea</taxon>
        <taxon>Papilionidae</taxon>
        <taxon>Parnassiinae</taxon>
        <taxon>Parnassini</taxon>
        <taxon>Parnassius</taxon>
        <taxon>Driopa</taxon>
    </lineage>
</organism>
<evidence type="ECO:0000259" key="4">
    <source>
        <dbReference type="Pfam" id="PF04500"/>
    </source>
</evidence>
<evidence type="ECO:0000256" key="1">
    <source>
        <dbReference type="ARBA" id="ARBA00022723"/>
    </source>
</evidence>
<dbReference type="Gene3D" id="2.20.25.240">
    <property type="match status" value="1"/>
</dbReference>
<reference evidence="5 6" key="1">
    <citation type="submission" date="2023-11" db="EMBL/GenBank/DDBJ databases">
        <authorList>
            <person name="Hedman E."/>
            <person name="Englund M."/>
            <person name="Stromberg M."/>
            <person name="Nyberg Akerstrom W."/>
            <person name="Nylinder S."/>
            <person name="Jareborg N."/>
            <person name="Kallberg Y."/>
            <person name="Kronander E."/>
        </authorList>
    </citation>
    <scope>NUCLEOTIDE SEQUENCE [LARGE SCALE GENOMIC DNA]</scope>
</reference>
<evidence type="ECO:0000313" key="5">
    <source>
        <dbReference type="EMBL" id="CAK1579167.1"/>
    </source>
</evidence>
<evidence type="ECO:0000256" key="2">
    <source>
        <dbReference type="ARBA" id="ARBA00022771"/>
    </source>
</evidence>
<dbReference type="Proteomes" id="UP001314205">
    <property type="component" value="Unassembled WGS sequence"/>
</dbReference>
<evidence type="ECO:0000256" key="3">
    <source>
        <dbReference type="ARBA" id="ARBA00022833"/>
    </source>
</evidence>
<dbReference type="InterPro" id="IPR007588">
    <property type="entry name" value="Znf_FLYWCH"/>
</dbReference>
<dbReference type="GO" id="GO:0008270">
    <property type="term" value="F:zinc ion binding"/>
    <property type="evidence" value="ECO:0007669"/>
    <property type="project" value="UniProtKB-KW"/>
</dbReference>
<keyword evidence="1" id="KW-0479">Metal-binding</keyword>
<dbReference type="EMBL" id="CAVLGL010000002">
    <property type="protein sequence ID" value="CAK1579167.1"/>
    <property type="molecule type" value="Genomic_DNA"/>
</dbReference>
<feature type="domain" description="FLYWCH-type" evidence="4">
    <location>
        <begin position="33"/>
        <end position="88"/>
    </location>
</feature>
<keyword evidence="2" id="KW-0863">Zinc-finger</keyword>
<keyword evidence="6" id="KW-1185">Reference proteome</keyword>